<dbReference type="AlphaFoldDB" id="A0A4S4LV03"/>
<gene>
    <name evidence="1" type="ORF">EUX98_g9650</name>
</gene>
<accession>A0A4S4LV03</accession>
<evidence type="ECO:0000313" key="2">
    <source>
        <dbReference type="Proteomes" id="UP000308730"/>
    </source>
</evidence>
<sequence length="323" mass="36545">MPKVIKKEVTRSSLSPRLSPPPVLPTTQALKGAFTDAKFMFSFTVTPRDPLSWATPFVYWPRDEYTGHAVRVCDLLDYSKTHDWMKNFYCFCGAKDLKNRRIKVFIPKEGGSFGGEVVLACNNWMAGGLAGCNFYFKAEYLFNRDPLQHTEEYPVKRGPRAPRAQAPYLLPPPFEPLPLLPFPSSPTLRSDSDNGTPPRLAYPKAAPNTIVPGLVTSAERLWSPPPSSLAFQFVEDTPPPSKEECDEAVMRLTCQVFGGISWHDFMRGPFWVYSSWHASHIPAAIFGLLFFESVVFEFRSTPHFQLAEQHFQWGCDVTSHFNL</sequence>
<organism evidence="1 2">
    <name type="scientific">Antrodiella citrinella</name>
    <dbReference type="NCBI Taxonomy" id="2447956"/>
    <lineage>
        <taxon>Eukaryota</taxon>
        <taxon>Fungi</taxon>
        <taxon>Dikarya</taxon>
        <taxon>Basidiomycota</taxon>
        <taxon>Agaricomycotina</taxon>
        <taxon>Agaricomycetes</taxon>
        <taxon>Polyporales</taxon>
        <taxon>Steccherinaceae</taxon>
        <taxon>Antrodiella</taxon>
    </lineage>
</organism>
<dbReference type="Proteomes" id="UP000308730">
    <property type="component" value="Unassembled WGS sequence"/>
</dbReference>
<proteinExistence type="predicted"/>
<protein>
    <submittedName>
        <fullName evidence="1">Uncharacterized protein</fullName>
    </submittedName>
</protein>
<dbReference type="EMBL" id="SGPM01000984">
    <property type="protein sequence ID" value="THH14090.1"/>
    <property type="molecule type" value="Genomic_DNA"/>
</dbReference>
<reference evidence="1 2" key="1">
    <citation type="submission" date="2019-02" db="EMBL/GenBank/DDBJ databases">
        <title>Genome sequencing of the rare red list fungi Antrodiella citrinella (Flaviporus citrinellus).</title>
        <authorList>
            <person name="Buettner E."/>
            <person name="Kellner H."/>
        </authorList>
    </citation>
    <scope>NUCLEOTIDE SEQUENCE [LARGE SCALE GENOMIC DNA]</scope>
    <source>
        <strain evidence="1 2">DSM 108506</strain>
    </source>
</reference>
<evidence type="ECO:0000313" key="1">
    <source>
        <dbReference type="EMBL" id="THH14090.1"/>
    </source>
</evidence>
<keyword evidence="2" id="KW-1185">Reference proteome</keyword>
<dbReference type="OrthoDB" id="2757264at2759"/>
<comment type="caution">
    <text evidence="1">The sequence shown here is derived from an EMBL/GenBank/DDBJ whole genome shotgun (WGS) entry which is preliminary data.</text>
</comment>
<name>A0A4S4LV03_9APHY</name>